<gene>
    <name evidence="2" type="primary">PLEST005436</name>
    <name evidence="2" type="ORF">PLESTB_001341800</name>
</gene>
<name>A0A9W6BTQ8_9CHLO</name>
<protein>
    <submittedName>
        <fullName evidence="2">Uncharacterized protein</fullName>
    </submittedName>
</protein>
<evidence type="ECO:0000256" key="1">
    <source>
        <dbReference type="SAM" id="MobiDB-lite"/>
    </source>
</evidence>
<dbReference type="AlphaFoldDB" id="A0A9W6BTQ8"/>
<sequence>MLQGSLPVRARQAAHAPQIRCSRGRQLVCCVQARRSSSDPSPEILTAFFYGRALAITINKRLSEAVIDFVSDVSKAMAERPQRIAEFQEEVTALARKEMSSSGFLPESTTSGTAASGASSGRAGSAAGGSSGGAAAAGPVDPQAAIDDLRAEIAYARASLNEIRAKQRASAAQN</sequence>
<proteinExistence type="predicted"/>
<organism evidence="2 3">
    <name type="scientific">Pleodorina starrii</name>
    <dbReference type="NCBI Taxonomy" id="330485"/>
    <lineage>
        <taxon>Eukaryota</taxon>
        <taxon>Viridiplantae</taxon>
        <taxon>Chlorophyta</taxon>
        <taxon>core chlorophytes</taxon>
        <taxon>Chlorophyceae</taxon>
        <taxon>CS clade</taxon>
        <taxon>Chlamydomonadales</taxon>
        <taxon>Volvocaceae</taxon>
        <taxon>Pleodorina</taxon>
    </lineage>
</organism>
<feature type="region of interest" description="Disordered" evidence="1">
    <location>
        <begin position="98"/>
        <end position="140"/>
    </location>
</feature>
<reference evidence="2 3" key="1">
    <citation type="journal article" date="2023" name="Commun. Biol.">
        <title>Reorganization of the ancestral sex-determining regions during the evolution of trioecy in Pleodorina starrii.</title>
        <authorList>
            <person name="Takahashi K."/>
            <person name="Suzuki S."/>
            <person name="Kawai-Toyooka H."/>
            <person name="Yamamoto K."/>
            <person name="Hamaji T."/>
            <person name="Ootsuki R."/>
            <person name="Yamaguchi H."/>
            <person name="Kawachi M."/>
            <person name="Higashiyama T."/>
            <person name="Nozaki H."/>
        </authorList>
    </citation>
    <scope>NUCLEOTIDE SEQUENCE [LARGE SCALE GENOMIC DNA]</scope>
    <source>
        <strain evidence="2 3">NIES-4479</strain>
    </source>
</reference>
<dbReference type="Pfam" id="PF20711">
    <property type="entry name" value="DUF6825"/>
    <property type="match status" value="1"/>
</dbReference>
<dbReference type="GO" id="GO:0010027">
    <property type="term" value="P:thylakoid membrane organization"/>
    <property type="evidence" value="ECO:0007669"/>
    <property type="project" value="InterPro"/>
</dbReference>
<dbReference type="OrthoDB" id="532061at2759"/>
<dbReference type="InterPro" id="IPR040003">
    <property type="entry name" value="PG18-like"/>
</dbReference>
<keyword evidence="3" id="KW-1185">Reference proteome</keyword>
<dbReference type="EMBL" id="BRXU01000022">
    <property type="protein sequence ID" value="GLC58286.1"/>
    <property type="molecule type" value="Genomic_DNA"/>
</dbReference>
<comment type="caution">
    <text evidence="2">The sequence shown here is derived from an EMBL/GenBank/DDBJ whole genome shotgun (WGS) entry which is preliminary data.</text>
</comment>
<evidence type="ECO:0000313" key="2">
    <source>
        <dbReference type="EMBL" id="GLC58286.1"/>
    </source>
</evidence>
<feature type="compositionally biased region" description="Low complexity" evidence="1">
    <location>
        <begin position="108"/>
        <end position="125"/>
    </location>
</feature>
<dbReference type="PANTHER" id="PTHR35745:SF1">
    <property type="entry name" value="OS04G0513000 PROTEIN"/>
    <property type="match status" value="1"/>
</dbReference>
<dbReference type="Proteomes" id="UP001165080">
    <property type="component" value="Unassembled WGS sequence"/>
</dbReference>
<dbReference type="PANTHER" id="PTHR35745">
    <property type="entry name" value="BNACNNG14650D PROTEIN"/>
    <property type="match status" value="1"/>
</dbReference>
<evidence type="ECO:0000313" key="3">
    <source>
        <dbReference type="Proteomes" id="UP001165080"/>
    </source>
</evidence>
<accession>A0A9W6BTQ8</accession>